<dbReference type="EMBL" id="KB445809">
    <property type="protein sequence ID" value="EMD32742.1"/>
    <property type="molecule type" value="Genomic_DNA"/>
</dbReference>
<dbReference type="Gene3D" id="1.10.630.10">
    <property type="entry name" value="Cytochrome P450"/>
    <property type="match status" value="1"/>
</dbReference>
<keyword evidence="7" id="KW-1133">Transmembrane helix</keyword>
<evidence type="ECO:0000256" key="7">
    <source>
        <dbReference type="ARBA" id="ARBA00022989"/>
    </source>
</evidence>
<evidence type="ECO:0000256" key="10">
    <source>
        <dbReference type="ARBA" id="ARBA00023033"/>
    </source>
</evidence>
<dbReference type="STRING" id="914234.M2R3C2"/>
<keyword evidence="4" id="KW-0349">Heme</keyword>
<accession>M2R3C2</accession>
<dbReference type="Proteomes" id="UP000016930">
    <property type="component" value="Unassembled WGS sequence"/>
</dbReference>
<sequence>LLLCIVVLFALRSARKAQKPVPPGPKGWPIIGNFFDLPTSEPHVAASRWRSQYGDITSLNVLGMRIVHVHTGDAAKDLLVKRGAIYSDRPQTIMTTEL</sequence>
<dbReference type="GO" id="GO:0020037">
    <property type="term" value="F:heme binding"/>
    <property type="evidence" value="ECO:0007669"/>
    <property type="project" value="InterPro"/>
</dbReference>
<dbReference type="GO" id="GO:0016020">
    <property type="term" value="C:membrane"/>
    <property type="evidence" value="ECO:0007669"/>
    <property type="project" value="UniProtKB-SubCell"/>
</dbReference>
<feature type="non-terminal residue" evidence="13">
    <location>
        <position position="1"/>
    </location>
</feature>
<evidence type="ECO:0008006" key="15">
    <source>
        <dbReference type="Google" id="ProtNLM"/>
    </source>
</evidence>
<dbReference type="PANTHER" id="PTHR46300">
    <property type="entry name" value="P450, PUTATIVE (EUROFUNG)-RELATED-RELATED"/>
    <property type="match status" value="1"/>
</dbReference>
<dbReference type="GO" id="GO:0016705">
    <property type="term" value="F:oxidoreductase activity, acting on paired donors, with incorporation or reduction of molecular oxygen"/>
    <property type="evidence" value="ECO:0007669"/>
    <property type="project" value="InterPro"/>
</dbReference>
<evidence type="ECO:0000256" key="4">
    <source>
        <dbReference type="ARBA" id="ARBA00022617"/>
    </source>
</evidence>
<evidence type="ECO:0000256" key="2">
    <source>
        <dbReference type="ARBA" id="ARBA00004370"/>
    </source>
</evidence>
<evidence type="ECO:0000256" key="8">
    <source>
        <dbReference type="ARBA" id="ARBA00023002"/>
    </source>
</evidence>
<keyword evidence="12" id="KW-0732">Signal</keyword>
<dbReference type="SUPFAM" id="SSF48264">
    <property type="entry name" value="Cytochrome P450"/>
    <property type="match status" value="1"/>
</dbReference>
<keyword evidence="10" id="KW-0503">Monooxygenase</keyword>
<evidence type="ECO:0000256" key="12">
    <source>
        <dbReference type="SAM" id="SignalP"/>
    </source>
</evidence>
<comment type="similarity">
    <text evidence="3">Belongs to the cytochrome P450 family.</text>
</comment>
<organism evidence="13 14">
    <name type="scientific">Ceriporiopsis subvermispora (strain B)</name>
    <name type="common">White-rot fungus</name>
    <name type="synonym">Gelatoporia subvermispora</name>
    <dbReference type="NCBI Taxonomy" id="914234"/>
    <lineage>
        <taxon>Eukaryota</taxon>
        <taxon>Fungi</taxon>
        <taxon>Dikarya</taxon>
        <taxon>Basidiomycota</taxon>
        <taxon>Agaricomycotina</taxon>
        <taxon>Agaricomycetes</taxon>
        <taxon>Polyporales</taxon>
        <taxon>Gelatoporiaceae</taxon>
        <taxon>Gelatoporia</taxon>
    </lineage>
</organism>
<evidence type="ECO:0000313" key="14">
    <source>
        <dbReference type="Proteomes" id="UP000016930"/>
    </source>
</evidence>
<comment type="cofactor">
    <cofactor evidence="1">
        <name>heme</name>
        <dbReference type="ChEBI" id="CHEBI:30413"/>
    </cofactor>
</comment>
<protein>
    <recommendedName>
        <fullName evidence="15">Cytochrome P450</fullName>
    </recommendedName>
</protein>
<dbReference type="InterPro" id="IPR036396">
    <property type="entry name" value="Cyt_P450_sf"/>
</dbReference>
<evidence type="ECO:0000256" key="11">
    <source>
        <dbReference type="ARBA" id="ARBA00023136"/>
    </source>
</evidence>
<keyword evidence="5" id="KW-0812">Transmembrane</keyword>
<gene>
    <name evidence="13" type="ORF">CERSUDRAFT_58113</name>
</gene>
<evidence type="ECO:0000256" key="9">
    <source>
        <dbReference type="ARBA" id="ARBA00023004"/>
    </source>
</evidence>
<name>M2R3C2_CERS8</name>
<reference evidence="13 14" key="1">
    <citation type="journal article" date="2012" name="Proc. Natl. Acad. Sci. U.S.A.">
        <title>Comparative genomics of Ceriporiopsis subvermispora and Phanerochaete chrysosporium provide insight into selective ligninolysis.</title>
        <authorList>
            <person name="Fernandez-Fueyo E."/>
            <person name="Ruiz-Duenas F.J."/>
            <person name="Ferreira P."/>
            <person name="Floudas D."/>
            <person name="Hibbett D.S."/>
            <person name="Canessa P."/>
            <person name="Larrondo L.F."/>
            <person name="James T.Y."/>
            <person name="Seelenfreund D."/>
            <person name="Lobos S."/>
            <person name="Polanco R."/>
            <person name="Tello M."/>
            <person name="Honda Y."/>
            <person name="Watanabe T."/>
            <person name="Watanabe T."/>
            <person name="Ryu J.S."/>
            <person name="Kubicek C.P."/>
            <person name="Schmoll M."/>
            <person name="Gaskell J."/>
            <person name="Hammel K.E."/>
            <person name="St John F.J."/>
            <person name="Vanden Wymelenberg A."/>
            <person name="Sabat G."/>
            <person name="Splinter BonDurant S."/>
            <person name="Syed K."/>
            <person name="Yadav J.S."/>
            <person name="Doddapaneni H."/>
            <person name="Subramanian V."/>
            <person name="Lavin J.L."/>
            <person name="Oguiza J.A."/>
            <person name="Perez G."/>
            <person name="Pisabarro A.G."/>
            <person name="Ramirez L."/>
            <person name="Santoyo F."/>
            <person name="Master E."/>
            <person name="Coutinho P.M."/>
            <person name="Henrissat B."/>
            <person name="Lombard V."/>
            <person name="Magnuson J.K."/>
            <person name="Kuees U."/>
            <person name="Hori C."/>
            <person name="Igarashi K."/>
            <person name="Samejima M."/>
            <person name="Held B.W."/>
            <person name="Barry K.W."/>
            <person name="LaButti K.M."/>
            <person name="Lapidus A."/>
            <person name="Lindquist E.A."/>
            <person name="Lucas S.M."/>
            <person name="Riley R."/>
            <person name="Salamov A.A."/>
            <person name="Hoffmeister D."/>
            <person name="Schwenk D."/>
            <person name="Hadar Y."/>
            <person name="Yarden O."/>
            <person name="de Vries R.P."/>
            <person name="Wiebenga A."/>
            <person name="Stenlid J."/>
            <person name="Eastwood D."/>
            <person name="Grigoriev I.V."/>
            <person name="Berka R.M."/>
            <person name="Blanchette R.A."/>
            <person name="Kersten P."/>
            <person name="Martinez A.T."/>
            <person name="Vicuna R."/>
            <person name="Cullen D."/>
        </authorList>
    </citation>
    <scope>NUCLEOTIDE SEQUENCE [LARGE SCALE GENOMIC DNA]</scope>
    <source>
        <strain evidence="13 14">B</strain>
    </source>
</reference>
<evidence type="ECO:0000256" key="1">
    <source>
        <dbReference type="ARBA" id="ARBA00001971"/>
    </source>
</evidence>
<dbReference type="GO" id="GO:0005506">
    <property type="term" value="F:iron ion binding"/>
    <property type="evidence" value="ECO:0007669"/>
    <property type="project" value="InterPro"/>
</dbReference>
<evidence type="ECO:0000256" key="6">
    <source>
        <dbReference type="ARBA" id="ARBA00022723"/>
    </source>
</evidence>
<keyword evidence="6" id="KW-0479">Metal-binding</keyword>
<dbReference type="AlphaFoldDB" id="M2R3C2"/>
<dbReference type="Pfam" id="PF00067">
    <property type="entry name" value="p450"/>
    <property type="match status" value="1"/>
</dbReference>
<proteinExistence type="inferred from homology"/>
<dbReference type="InterPro" id="IPR001128">
    <property type="entry name" value="Cyt_P450"/>
</dbReference>
<evidence type="ECO:0000256" key="3">
    <source>
        <dbReference type="ARBA" id="ARBA00010617"/>
    </source>
</evidence>
<dbReference type="GO" id="GO:0004497">
    <property type="term" value="F:monooxygenase activity"/>
    <property type="evidence" value="ECO:0007669"/>
    <property type="project" value="UniProtKB-KW"/>
</dbReference>
<keyword evidence="14" id="KW-1185">Reference proteome</keyword>
<feature type="signal peptide" evidence="12">
    <location>
        <begin position="1"/>
        <end position="17"/>
    </location>
</feature>
<dbReference type="InterPro" id="IPR050364">
    <property type="entry name" value="Cytochrome_P450_fung"/>
</dbReference>
<keyword evidence="8" id="KW-0560">Oxidoreductase</keyword>
<evidence type="ECO:0000313" key="13">
    <source>
        <dbReference type="EMBL" id="EMD32742.1"/>
    </source>
</evidence>
<keyword evidence="9" id="KW-0408">Iron</keyword>
<feature type="chain" id="PRO_5004024481" description="Cytochrome P450" evidence="12">
    <location>
        <begin position="18"/>
        <end position="98"/>
    </location>
</feature>
<dbReference type="OrthoDB" id="2802867at2759"/>
<dbReference type="HOGENOM" id="CLU_001570_21_2_1"/>
<evidence type="ECO:0000256" key="5">
    <source>
        <dbReference type="ARBA" id="ARBA00022692"/>
    </source>
</evidence>
<comment type="subcellular location">
    <subcellularLocation>
        <location evidence="2">Membrane</location>
    </subcellularLocation>
</comment>
<keyword evidence="11" id="KW-0472">Membrane</keyword>